<dbReference type="Pfam" id="PF00532">
    <property type="entry name" value="Peripla_BP_1"/>
    <property type="match status" value="1"/>
</dbReference>
<dbReference type="EMBL" id="RYDJ01000023">
    <property type="protein sequence ID" value="RTZ01746.1"/>
    <property type="molecule type" value="Genomic_DNA"/>
</dbReference>
<evidence type="ECO:0000313" key="6">
    <source>
        <dbReference type="Proteomes" id="UP000280825"/>
    </source>
</evidence>
<reference evidence="5 6" key="1">
    <citation type="submission" date="2018-12" db="EMBL/GenBank/DDBJ databases">
        <title>Flavobacterium sp. nov., isolated from glacier ice.</title>
        <authorList>
            <person name="Liu Q."/>
            <person name="Xin Y.-H."/>
        </authorList>
    </citation>
    <scope>NUCLEOTIDE SEQUENCE [LARGE SCALE GENOMIC DNA]</scope>
    <source>
        <strain evidence="5 6">RB1N8</strain>
    </source>
</reference>
<keyword evidence="1" id="KW-0805">Transcription regulation</keyword>
<dbReference type="InterPro" id="IPR001761">
    <property type="entry name" value="Peripla_BP/Lac1_sug-bd_dom"/>
</dbReference>
<dbReference type="Gene3D" id="1.10.260.40">
    <property type="entry name" value="lambda repressor-like DNA-binding domains"/>
    <property type="match status" value="1"/>
</dbReference>
<dbReference type="SMART" id="SM00354">
    <property type="entry name" value="HTH_LACI"/>
    <property type="match status" value="1"/>
</dbReference>
<protein>
    <submittedName>
        <fullName evidence="5">LacI family transcriptional regulator</fullName>
    </submittedName>
</protein>
<dbReference type="PROSITE" id="PS50932">
    <property type="entry name" value="HTH_LACI_2"/>
    <property type="match status" value="1"/>
</dbReference>
<dbReference type="SUPFAM" id="SSF47413">
    <property type="entry name" value="lambda repressor-like DNA-binding domains"/>
    <property type="match status" value="1"/>
</dbReference>
<feature type="domain" description="HTH lacI-type" evidence="4">
    <location>
        <begin position="4"/>
        <end position="61"/>
    </location>
</feature>
<dbReference type="Pfam" id="PF00356">
    <property type="entry name" value="LacI"/>
    <property type="match status" value="1"/>
</dbReference>
<gene>
    <name evidence="5" type="ORF">EKL98_14640</name>
</gene>
<dbReference type="GO" id="GO:0000976">
    <property type="term" value="F:transcription cis-regulatory region binding"/>
    <property type="evidence" value="ECO:0007669"/>
    <property type="project" value="TreeGrafter"/>
</dbReference>
<evidence type="ECO:0000259" key="4">
    <source>
        <dbReference type="PROSITE" id="PS50932"/>
    </source>
</evidence>
<evidence type="ECO:0000313" key="5">
    <source>
        <dbReference type="EMBL" id="RTZ01746.1"/>
    </source>
</evidence>
<keyword evidence="6" id="KW-1185">Reference proteome</keyword>
<comment type="caution">
    <text evidence="5">The sequence shown here is derived from an EMBL/GenBank/DDBJ whole genome shotgun (WGS) entry which is preliminary data.</text>
</comment>
<evidence type="ECO:0000256" key="1">
    <source>
        <dbReference type="ARBA" id="ARBA00023015"/>
    </source>
</evidence>
<dbReference type="Proteomes" id="UP000280825">
    <property type="component" value="Unassembled WGS sequence"/>
</dbReference>
<dbReference type="InterPro" id="IPR010982">
    <property type="entry name" value="Lambda_DNA-bd_dom_sf"/>
</dbReference>
<dbReference type="PANTHER" id="PTHR30146:SF109">
    <property type="entry name" value="HTH-TYPE TRANSCRIPTIONAL REGULATOR GALS"/>
    <property type="match status" value="1"/>
</dbReference>
<evidence type="ECO:0000256" key="3">
    <source>
        <dbReference type="ARBA" id="ARBA00023163"/>
    </source>
</evidence>
<dbReference type="SUPFAM" id="SSF53822">
    <property type="entry name" value="Periplasmic binding protein-like I"/>
    <property type="match status" value="1"/>
</dbReference>
<dbReference type="PANTHER" id="PTHR30146">
    <property type="entry name" value="LACI-RELATED TRANSCRIPTIONAL REPRESSOR"/>
    <property type="match status" value="1"/>
</dbReference>
<dbReference type="PROSITE" id="PS00356">
    <property type="entry name" value="HTH_LACI_1"/>
    <property type="match status" value="1"/>
</dbReference>
<dbReference type="AlphaFoldDB" id="A0A432CHE1"/>
<dbReference type="InterPro" id="IPR000843">
    <property type="entry name" value="HTH_LacI"/>
</dbReference>
<keyword evidence="3" id="KW-0804">Transcription</keyword>
<dbReference type="GO" id="GO:0003700">
    <property type="term" value="F:DNA-binding transcription factor activity"/>
    <property type="evidence" value="ECO:0007669"/>
    <property type="project" value="TreeGrafter"/>
</dbReference>
<keyword evidence="2" id="KW-0238">DNA-binding</keyword>
<dbReference type="CDD" id="cd01392">
    <property type="entry name" value="HTH_LacI"/>
    <property type="match status" value="1"/>
</dbReference>
<dbReference type="InterPro" id="IPR028082">
    <property type="entry name" value="Peripla_BP_I"/>
</dbReference>
<dbReference type="Gene3D" id="3.40.50.2300">
    <property type="match status" value="2"/>
</dbReference>
<accession>A0A432CHE1</accession>
<proteinExistence type="predicted"/>
<sequence length="340" mass="38432">MRKVTIKDIAIQAQVSISTVSFVLNNKGPQMAISKVKIEKVKEIAKNLGYIPNMIASSLRTGKTKSIGLIVEDISNQFFSELAKVIEDQSRILGYKIFYCSTNNDDVRTNELIQSLLQANVDGFIITPTAGSEKNIDHLIQLNKPVVLIDRYFPHKNVSYVVMDNYEAATEAANLLISKGFKDIALVNNTSGMIQMQLREKGYMDALKKAAIYKEALVLHLPFQSTEQQRIEELVSFFKKYPEIDAVIFSANYMGLAGLQAFKQMKYILPKDISIISFDDHASFRLHTPTISIIEQPIESLAIKVVEILMDQINNEKEFKVQKIMQKGKLILRESIFSNN</sequence>
<name>A0A432CHE1_9FLAO</name>
<dbReference type="RefSeq" id="WP_126562988.1">
    <property type="nucleotide sequence ID" value="NZ_RYDJ01000023.1"/>
</dbReference>
<evidence type="ECO:0000256" key="2">
    <source>
        <dbReference type="ARBA" id="ARBA00023125"/>
    </source>
</evidence>
<organism evidence="5 6">
    <name type="scientific">Flavobacterium bomense</name>
    <dbReference type="NCBI Taxonomy" id="2497483"/>
    <lineage>
        <taxon>Bacteria</taxon>
        <taxon>Pseudomonadati</taxon>
        <taxon>Bacteroidota</taxon>
        <taxon>Flavobacteriia</taxon>
        <taxon>Flavobacteriales</taxon>
        <taxon>Flavobacteriaceae</taxon>
        <taxon>Flavobacterium</taxon>
    </lineage>
</organism>